<evidence type="ECO:0000313" key="2">
    <source>
        <dbReference type="EMBL" id="BAT91930.1"/>
    </source>
</evidence>
<dbReference type="EMBL" id="AP015040">
    <property type="protein sequence ID" value="BAT91930.1"/>
    <property type="molecule type" value="Genomic_DNA"/>
</dbReference>
<keyword evidence="1" id="KW-0812">Transmembrane</keyword>
<proteinExistence type="predicted"/>
<evidence type="ECO:0000256" key="1">
    <source>
        <dbReference type="SAM" id="Phobius"/>
    </source>
</evidence>
<dbReference type="Proteomes" id="UP000291084">
    <property type="component" value="Chromosome 7"/>
</dbReference>
<keyword evidence="1" id="KW-0472">Membrane</keyword>
<accession>A0A0S3SGH5</accession>
<dbReference type="AlphaFoldDB" id="A0A0S3SGH5"/>
<feature type="transmembrane region" description="Helical" evidence="1">
    <location>
        <begin position="19"/>
        <end position="38"/>
    </location>
</feature>
<feature type="non-terminal residue" evidence="2">
    <location>
        <position position="126"/>
    </location>
</feature>
<gene>
    <name evidence="2" type="primary">Vigan.07G057400</name>
    <name evidence="2" type="ORF">VIGAN_07057400</name>
</gene>
<reference evidence="2 3" key="1">
    <citation type="journal article" date="2015" name="Sci. Rep.">
        <title>The power of single molecule real-time sequencing technology in the de novo assembly of a eukaryotic genome.</title>
        <authorList>
            <person name="Sakai H."/>
            <person name="Naito K."/>
            <person name="Ogiso-Tanaka E."/>
            <person name="Takahashi Y."/>
            <person name="Iseki K."/>
            <person name="Muto C."/>
            <person name="Satou K."/>
            <person name="Teruya K."/>
            <person name="Shiroma A."/>
            <person name="Shimoji M."/>
            <person name="Hirano T."/>
            <person name="Itoh T."/>
            <person name="Kaga A."/>
            <person name="Tomooka N."/>
        </authorList>
    </citation>
    <scope>NUCLEOTIDE SEQUENCE [LARGE SCALE GENOMIC DNA]</scope>
    <source>
        <strain evidence="3">cv. Shumari</strain>
    </source>
</reference>
<organism evidence="2 3">
    <name type="scientific">Vigna angularis var. angularis</name>
    <dbReference type="NCBI Taxonomy" id="157739"/>
    <lineage>
        <taxon>Eukaryota</taxon>
        <taxon>Viridiplantae</taxon>
        <taxon>Streptophyta</taxon>
        <taxon>Embryophyta</taxon>
        <taxon>Tracheophyta</taxon>
        <taxon>Spermatophyta</taxon>
        <taxon>Magnoliopsida</taxon>
        <taxon>eudicotyledons</taxon>
        <taxon>Gunneridae</taxon>
        <taxon>Pentapetalae</taxon>
        <taxon>rosids</taxon>
        <taxon>fabids</taxon>
        <taxon>Fabales</taxon>
        <taxon>Fabaceae</taxon>
        <taxon>Papilionoideae</taxon>
        <taxon>50 kb inversion clade</taxon>
        <taxon>NPAAA clade</taxon>
        <taxon>indigoferoid/millettioid clade</taxon>
        <taxon>Phaseoleae</taxon>
        <taxon>Vigna</taxon>
    </lineage>
</organism>
<keyword evidence="1" id="KW-1133">Transmembrane helix</keyword>
<name>A0A0S3SGH5_PHAAN</name>
<sequence>MRATKVDERHQSRAEQKRGIISCYAFQLLFMCYLCFIVQTQQRINQNRTPSIIVFCLKHRRDQPFLVLFLLVLLISENQHQISPKVFHFSSTTTIMTPTTPRYFSLFIITIIINHPRLIWRSTVVN</sequence>
<evidence type="ECO:0000313" key="3">
    <source>
        <dbReference type="Proteomes" id="UP000291084"/>
    </source>
</evidence>
<protein>
    <submittedName>
        <fullName evidence="2">Uncharacterized protein</fullName>
    </submittedName>
</protein>
<keyword evidence="3" id="KW-1185">Reference proteome</keyword>